<dbReference type="PROSITE" id="PS50011">
    <property type="entry name" value="PROTEIN_KINASE_DOM"/>
    <property type="match status" value="1"/>
</dbReference>
<dbReference type="Proteomes" id="UP000266673">
    <property type="component" value="Unassembled WGS sequence"/>
</dbReference>
<keyword evidence="2" id="KW-0418">Kinase</keyword>
<keyword evidence="2" id="KW-0808">Transferase</keyword>
<dbReference type="InterPro" id="IPR000719">
    <property type="entry name" value="Prot_kinase_dom"/>
</dbReference>
<dbReference type="PANTHER" id="PTHR23257">
    <property type="entry name" value="SERINE-THREONINE PROTEIN KINASE"/>
    <property type="match status" value="1"/>
</dbReference>
<dbReference type="Pfam" id="PF07714">
    <property type="entry name" value="PK_Tyr_Ser-Thr"/>
    <property type="match status" value="1"/>
</dbReference>
<dbReference type="Gene3D" id="1.10.510.10">
    <property type="entry name" value="Transferase(Phosphotransferase) domain 1"/>
    <property type="match status" value="1"/>
</dbReference>
<organism evidence="2 3">
    <name type="scientific">Gigaspora rosea</name>
    <dbReference type="NCBI Taxonomy" id="44941"/>
    <lineage>
        <taxon>Eukaryota</taxon>
        <taxon>Fungi</taxon>
        <taxon>Fungi incertae sedis</taxon>
        <taxon>Mucoromycota</taxon>
        <taxon>Glomeromycotina</taxon>
        <taxon>Glomeromycetes</taxon>
        <taxon>Diversisporales</taxon>
        <taxon>Gigasporaceae</taxon>
        <taxon>Gigaspora</taxon>
    </lineage>
</organism>
<name>A0A397ULE0_9GLOM</name>
<dbReference type="GO" id="GO:0005737">
    <property type="term" value="C:cytoplasm"/>
    <property type="evidence" value="ECO:0007669"/>
    <property type="project" value="TreeGrafter"/>
</dbReference>
<accession>A0A397ULE0</accession>
<evidence type="ECO:0000313" key="3">
    <source>
        <dbReference type="Proteomes" id="UP000266673"/>
    </source>
</evidence>
<dbReference type="InterPro" id="IPR050167">
    <property type="entry name" value="Ser_Thr_protein_kinase"/>
</dbReference>
<sequence length="247" mass="28226">MKWVKKLELLTYIAFDLNLIHSHDLIHRDLHSGNIFQNDLYNAYIGDLGFATAVNKTLDSESRGVYGALPYIAPEILRGNLFTKASDIYSFGMIMWEISSGSVVFSEYEYDDLRLTIEICEGLRPTILKDTALCYAELLKRCWNDDPEKRPTALEIHETILNWKNNPEVLTEFLKSDNEMAIEYKVFDNDANDNSIYSSKFISCGNLHTASTNEVISNNNIDVDFINLDNMHTPANEDISNNNVDTY</sequence>
<dbReference type="STRING" id="44941.A0A397ULE0"/>
<comment type="caution">
    <text evidence="2">The sequence shown here is derived from an EMBL/GenBank/DDBJ whole genome shotgun (WGS) entry which is preliminary data.</text>
</comment>
<dbReference type="InterPro" id="IPR001245">
    <property type="entry name" value="Ser-Thr/Tyr_kinase_cat_dom"/>
</dbReference>
<gene>
    <name evidence="2" type="ORF">C2G38_2022212</name>
</gene>
<reference evidence="2 3" key="1">
    <citation type="submission" date="2018-06" db="EMBL/GenBank/DDBJ databases">
        <title>Comparative genomics reveals the genomic features of Rhizophagus irregularis, R. cerebriforme, R. diaphanum and Gigaspora rosea, and their symbiotic lifestyle signature.</title>
        <authorList>
            <person name="Morin E."/>
            <person name="San Clemente H."/>
            <person name="Chen E.C.H."/>
            <person name="De La Providencia I."/>
            <person name="Hainaut M."/>
            <person name="Kuo A."/>
            <person name="Kohler A."/>
            <person name="Murat C."/>
            <person name="Tang N."/>
            <person name="Roy S."/>
            <person name="Loubradou J."/>
            <person name="Henrissat B."/>
            <person name="Grigoriev I.V."/>
            <person name="Corradi N."/>
            <person name="Roux C."/>
            <person name="Martin F.M."/>
        </authorList>
    </citation>
    <scope>NUCLEOTIDE SEQUENCE [LARGE SCALE GENOMIC DNA]</scope>
    <source>
        <strain evidence="2 3">DAOM 194757</strain>
    </source>
</reference>
<evidence type="ECO:0000259" key="1">
    <source>
        <dbReference type="PROSITE" id="PS50011"/>
    </source>
</evidence>
<feature type="domain" description="Protein kinase" evidence="1">
    <location>
        <begin position="1"/>
        <end position="160"/>
    </location>
</feature>
<dbReference type="GO" id="GO:0007165">
    <property type="term" value="P:signal transduction"/>
    <property type="evidence" value="ECO:0007669"/>
    <property type="project" value="TreeGrafter"/>
</dbReference>
<dbReference type="InterPro" id="IPR011009">
    <property type="entry name" value="Kinase-like_dom_sf"/>
</dbReference>
<dbReference type="GO" id="GO:0004672">
    <property type="term" value="F:protein kinase activity"/>
    <property type="evidence" value="ECO:0007669"/>
    <property type="project" value="InterPro"/>
</dbReference>
<evidence type="ECO:0000313" key="2">
    <source>
        <dbReference type="EMBL" id="RIB08193.1"/>
    </source>
</evidence>
<protein>
    <submittedName>
        <fullName evidence="2">Kinase-like domain-containing protein</fullName>
    </submittedName>
</protein>
<dbReference type="EMBL" id="QKWP01001541">
    <property type="protein sequence ID" value="RIB08193.1"/>
    <property type="molecule type" value="Genomic_DNA"/>
</dbReference>
<dbReference type="SUPFAM" id="SSF56112">
    <property type="entry name" value="Protein kinase-like (PK-like)"/>
    <property type="match status" value="1"/>
</dbReference>
<keyword evidence="3" id="KW-1185">Reference proteome</keyword>
<proteinExistence type="predicted"/>
<dbReference type="OrthoDB" id="3269086at2759"/>
<dbReference type="AlphaFoldDB" id="A0A397ULE0"/>
<dbReference type="GO" id="GO:0005524">
    <property type="term" value="F:ATP binding"/>
    <property type="evidence" value="ECO:0007669"/>
    <property type="project" value="InterPro"/>
</dbReference>